<dbReference type="Proteomes" id="UP000309016">
    <property type="component" value="Chromosome"/>
</dbReference>
<protein>
    <submittedName>
        <fullName evidence="1">Uncharacterized protein</fullName>
    </submittedName>
</protein>
<organism evidence="1 2">
    <name type="scientific">Antarcticibacterium flavum</name>
    <dbReference type="NCBI Taxonomy" id="2058175"/>
    <lineage>
        <taxon>Bacteria</taxon>
        <taxon>Pseudomonadati</taxon>
        <taxon>Bacteroidota</taxon>
        <taxon>Flavobacteriia</taxon>
        <taxon>Flavobacteriales</taxon>
        <taxon>Flavobacteriaceae</taxon>
        <taxon>Antarcticibacterium</taxon>
    </lineage>
</organism>
<evidence type="ECO:0000313" key="2">
    <source>
        <dbReference type="Proteomes" id="UP000309016"/>
    </source>
</evidence>
<sequence>MISLFFSFLSVFISNLSAETNFIDCCKLDLSPFQIVEEVYIGQDKKFLIEELKKAKDHYIDDLNYEVFEIKERTEVFGEEKIVKKTFSLLENQLHYVDVEFPVEVNEFLDIVESLKNHNGFNFINSDFKYFFRKEQEKCEIFFKINSTANGYIFMLRMFSK</sequence>
<gene>
    <name evidence="1" type="ORF">FHG64_18000</name>
</gene>
<proteinExistence type="predicted"/>
<evidence type="ECO:0000313" key="1">
    <source>
        <dbReference type="EMBL" id="QCY71137.1"/>
    </source>
</evidence>
<dbReference type="EMBL" id="CP040812">
    <property type="protein sequence ID" value="QCY71137.1"/>
    <property type="molecule type" value="Genomic_DNA"/>
</dbReference>
<keyword evidence="2" id="KW-1185">Reference proteome</keyword>
<dbReference type="KEGG" id="afla:FHG64_18000"/>
<accession>A0A5B7X6T5</accession>
<dbReference type="RefSeq" id="WP_139067687.1">
    <property type="nucleotide sequence ID" value="NZ_CP040812.1"/>
</dbReference>
<dbReference type="AlphaFoldDB" id="A0A5B7X6T5"/>
<reference evidence="1 2" key="1">
    <citation type="submission" date="2019-06" db="EMBL/GenBank/DDBJ databases">
        <title>Complete genome sequence of Antarcticibacterium flavum KCTC 52984T from an Antarctic marine sediment.</title>
        <authorList>
            <person name="Lee Y.M."/>
            <person name="Shin S.C."/>
        </authorList>
    </citation>
    <scope>NUCLEOTIDE SEQUENCE [LARGE SCALE GENOMIC DNA]</scope>
    <source>
        <strain evidence="1 2">KCTC 52984</strain>
    </source>
</reference>
<name>A0A5B7X6T5_9FLAO</name>